<sequence>MATHTVAVGVDPSGLSDEAVAWAAKWAADHHATLDLVHVIDDEWVGRLTWSEELILAESRKALTRARELARPALAEDAIRDVLLRGDPVDQLRQRASETDLLVIGTHKPSRFERVMLGSRSLHIVQSVTTPVAVIPSTDGAERRGVVVGVDGSEASLKAIAFAAAEADRSGEPLHAVLAWDLPAGWGIEYLPSDDMVSSISSDEEIVLSESLAGLSEQYPDLEIKRSVVRGYPAWALVDAAESARLLVVGNRGRRGLPRVLLGSVSHDVLVNIPTAVVVIHA</sequence>
<dbReference type="PANTHER" id="PTHR46268:SF6">
    <property type="entry name" value="UNIVERSAL STRESS PROTEIN UP12"/>
    <property type="match status" value="1"/>
</dbReference>
<dbReference type="Proteomes" id="UP001321506">
    <property type="component" value="Unassembled WGS sequence"/>
</dbReference>
<dbReference type="Pfam" id="PF00582">
    <property type="entry name" value="Usp"/>
    <property type="match status" value="2"/>
</dbReference>
<organism evidence="3 4">
    <name type="scientific">Ruicaihuangia caeni</name>
    <dbReference type="NCBI Taxonomy" id="3042517"/>
    <lineage>
        <taxon>Bacteria</taxon>
        <taxon>Bacillati</taxon>
        <taxon>Actinomycetota</taxon>
        <taxon>Actinomycetes</taxon>
        <taxon>Micrococcales</taxon>
        <taxon>Microbacteriaceae</taxon>
        <taxon>Ruicaihuangia</taxon>
    </lineage>
</organism>
<dbReference type="SUPFAM" id="SSF52402">
    <property type="entry name" value="Adenine nucleotide alpha hydrolases-like"/>
    <property type="match status" value="2"/>
</dbReference>
<comment type="similarity">
    <text evidence="1">Belongs to the universal stress protein A family.</text>
</comment>
<dbReference type="AlphaFoldDB" id="A0AAW6T741"/>
<dbReference type="InterPro" id="IPR014729">
    <property type="entry name" value="Rossmann-like_a/b/a_fold"/>
</dbReference>
<dbReference type="RefSeq" id="WP_281487927.1">
    <property type="nucleotide sequence ID" value="NZ_JASATX010000001.1"/>
</dbReference>
<proteinExistence type="inferred from homology"/>
<evidence type="ECO:0000256" key="1">
    <source>
        <dbReference type="ARBA" id="ARBA00008791"/>
    </source>
</evidence>
<dbReference type="PANTHER" id="PTHR46268">
    <property type="entry name" value="STRESS RESPONSE PROTEIN NHAX"/>
    <property type="match status" value="1"/>
</dbReference>
<name>A0AAW6T741_9MICO</name>
<accession>A0AAW6T741</accession>
<comment type="caution">
    <text evidence="3">The sequence shown here is derived from an EMBL/GenBank/DDBJ whole genome shotgun (WGS) entry which is preliminary data.</text>
</comment>
<dbReference type="CDD" id="cd00293">
    <property type="entry name" value="USP-like"/>
    <property type="match status" value="1"/>
</dbReference>
<dbReference type="InterPro" id="IPR006015">
    <property type="entry name" value="Universal_stress_UspA"/>
</dbReference>
<dbReference type="InterPro" id="IPR006016">
    <property type="entry name" value="UspA"/>
</dbReference>
<feature type="domain" description="UspA" evidence="2">
    <location>
        <begin position="145"/>
        <end position="281"/>
    </location>
</feature>
<reference evidence="3 4" key="1">
    <citation type="submission" date="2023-04" db="EMBL/GenBank/DDBJ databases">
        <title>Klugiella caeni sp. nov. isolated from the sludge of biochemical tank.</title>
        <authorList>
            <person name="Geng K."/>
        </authorList>
    </citation>
    <scope>NUCLEOTIDE SEQUENCE [LARGE SCALE GENOMIC DNA]</scope>
    <source>
        <strain evidence="3 4">YN-L-19</strain>
    </source>
</reference>
<protein>
    <submittedName>
        <fullName evidence="3">Universal stress protein</fullName>
    </submittedName>
</protein>
<gene>
    <name evidence="3" type="ORF">QF206_04230</name>
</gene>
<feature type="domain" description="UspA" evidence="2">
    <location>
        <begin position="4"/>
        <end position="136"/>
    </location>
</feature>
<evidence type="ECO:0000259" key="2">
    <source>
        <dbReference type="Pfam" id="PF00582"/>
    </source>
</evidence>
<keyword evidence="4" id="KW-1185">Reference proteome</keyword>
<evidence type="ECO:0000313" key="3">
    <source>
        <dbReference type="EMBL" id="MDI2098173.1"/>
    </source>
</evidence>
<dbReference type="EMBL" id="JASATX010000001">
    <property type="protein sequence ID" value="MDI2098173.1"/>
    <property type="molecule type" value="Genomic_DNA"/>
</dbReference>
<dbReference type="PRINTS" id="PR01438">
    <property type="entry name" value="UNVRSLSTRESS"/>
</dbReference>
<evidence type="ECO:0000313" key="4">
    <source>
        <dbReference type="Proteomes" id="UP001321506"/>
    </source>
</evidence>
<dbReference type="Gene3D" id="3.40.50.620">
    <property type="entry name" value="HUPs"/>
    <property type="match status" value="2"/>
</dbReference>